<reference evidence="2 3" key="1">
    <citation type="submission" date="2018-05" db="EMBL/GenBank/DDBJ databases">
        <title>Genomic Encyclopedia of Type Strains, Phase IV (KMG-IV): sequencing the most valuable type-strain genomes for metagenomic binning, comparative biology and taxonomic classification.</title>
        <authorList>
            <person name="Goeker M."/>
        </authorList>
    </citation>
    <scope>NUCLEOTIDE SEQUENCE [LARGE SCALE GENOMIC DNA]</scope>
    <source>
        <strain evidence="2 3">DSM 28579</strain>
    </source>
</reference>
<evidence type="ECO:0000313" key="2">
    <source>
        <dbReference type="EMBL" id="PVX49284.1"/>
    </source>
</evidence>
<name>A0A7L4UM77_BALHA</name>
<dbReference type="EMBL" id="QENZ01000007">
    <property type="protein sequence ID" value="PVX49284.1"/>
    <property type="molecule type" value="Genomic_DNA"/>
</dbReference>
<dbReference type="Proteomes" id="UP000251835">
    <property type="component" value="Unassembled WGS sequence"/>
</dbReference>
<comment type="caution">
    <text evidence="2">The sequence shown here is derived from an EMBL/GenBank/DDBJ whole genome shotgun (WGS) entry which is preliminary data.</text>
</comment>
<keyword evidence="3" id="KW-1185">Reference proteome</keyword>
<feature type="domain" description="Protein NO VEIN C-terminal" evidence="1">
    <location>
        <begin position="288"/>
        <end position="383"/>
    </location>
</feature>
<dbReference type="AlphaFoldDB" id="A0A7L4UM77"/>
<evidence type="ECO:0000313" key="3">
    <source>
        <dbReference type="Proteomes" id="UP000251835"/>
    </source>
</evidence>
<dbReference type="Pfam" id="PF13020">
    <property type="entry name" value="NOV_C"/>
    <property type="match status" value="1"/>
</dbReference>
<organism evidence="2 3">
    <name type="scientific">Balneicella halophila</name>
    <dbReference type="NCBI Taxonomy" id="1537566"/>
    <lineage>
        <taxon>Bacteria</taxon>
        <taxon>Pseudomonadati</taxon>
        <taxon>Bacteroidota</taxon>
        <taxon>Bacteroidia</taxon>
        <taxon>Bacteroidales</taxon>
        <taxon>Balneicellaceae</taxon>
        <taxon>Balneicella</taxon>
    </lineage>
</organism>
<sequence>MNLHDLRQAQASYTERIEDVKKSREKLYKLRKKFVKDFSLEYLANMPIEKYVIGQGTTTFCRRLERELDGLGRILGSNAFKFGVYYGRTKEDPNIIYRNAKKWGDSPETAYIDIKPALIKLLKDGESNNIKGIIKNKISPTFKGKILSTYYPERYLNVFSNEHLNYFLKFFDLDTPELIKSNPVIKRDALLKFKNDDEVMRNWSADLFGNFLYFEYPKRPIKKSTQADNLLKDYLNPIFPINPVASEVVLNILPNSIQANQKNKRTNNSKPDYEKINRVNKKLGDRGEKIVKDFEINRLNDLNRPDLAEQVDRVSLKSDSYGYDILSYEEDNSVRYIEVKATRSKVGDANFYLTINELNTAKENPNYYIYIVFDILSKNPKIWIVNNPFNPENTDIDLTPISYRVSIKTNRG</sequence>
<proteinExistence type="predicted"/>
<dbReference type="InterPro" id="IPR024975">
    <property type="entry name" value="NOV_C"/>
</dbReference>
<accession>A0A7L4UM77</accession>
<gene>
    <name evidence="2" type="ORF">C7377_1830</name>
</gene>
<protein>
    <submittedName>
        <fullName evidence="2">Uncharacterized protein DUF3883</fullName>
    </submittedName>
</protein>
<evidence type="ECO:0000259" key="1">
    <source>
        <dbReference type="Pfam" id="PF13020"/>
    </source>
</evidence>
<dbReference type="RefSeq" id="WP_207778477.1">
    <property type="nucleotide sequence ID" value="NZ_QENZ01000007.1"/>
</dbReference>